<dbReference type="SMART" id="SM00642">
    <property type="entry name" value="Aamy"/>
    <property type="match status" value="1"/>
</dbReference>
<dbReference type="InterPro" id="IPR016377">
    <property type="entry name" value="Sucrose_GGa_phosphorylase-rel"/>
</dbReference>
<evidence type="ECO:0000259" key="3">
    <source>
        <dbReference type="SMART" id="SM00642"/>
    </source>
</evidence>
<feature type="domain" description="Glycosyl hydrolase family 13 catalytic" evidence="3">
    <location>
        <begin position="57"/>
        <end position="488"/>
    </location>
</feature>
<keyword evidence="5" id="KW-1185">Reference proteome</keyword>
<protein>
    <submittedName>
        <fullName evidence="4">Sucrose phosphorylase</fullName>
    </submittedName>
</protein>
<dbReference type="Gene3D" id="3.20.20.80">
    <property type="entry name" value="Glycosidases"/>
    <property type="match status" value="1"/>
</dbReference>
<dbReference type="SUPFAM" id="SSF51445">
    <property type="entry name" value="(Trans)glycosidases"/>
    <property type="match status" value="1"/>
</dbReference>
<dbReference type="Proteomes" id="UP000629025">
    <property type="component" value="Unassembled WGS sequence"/>
</dbReference>
<dbReference type="CDD" id="cd11356">
    <property type="entry name" value="AmyAc_Sucrose_phosphorylase-like_1"/>
    <property type="match status" value="1"/>
</dbReference>
<organism evidence="4 5">
    <name type="scientific">Marinobacterium zhoushanense</name>
    <dbReference type="NCBI Taxonomy" id="1679163"/>
    <lineage>
        <taxon>Bacteria</taxon>
        <taxon>Pseudomonadati</taxon>
        <taxon>Pseudomonadota</taxon>
        <taxon>Gammaproteobacteria</taxon>
        <taxon>Oceanospirillales</taxon>
        <taxon>Oceanospirillaceae</taxon>
        <taxon>Marinobacterium</taxon>
    </lineage>
</organism>
<reference evidence="5" key="1">
    <citation type="journal article" date="2019" name="Int. J. Syst. Evol. Microbiol.">
        <title>The Global Catalogue of Microorganisms (GCM) 10K type strain sequencing project: providing services to taxonomists for standard genome sequencing and annotation.</title>
        <authorList>
            <consortium name="The Broad Institute Genomics Platform"/>
            <consortium name="The Broad Institute Genome Sequencing Center for Infectious Disease"/>
            <person name="Wu L."/>
            <person name="Ma J."/>
        </authorList>
    </citation>
    <scope>NUCLEOTIDE SEQUENCE [LARGE SCALE GENOMIC DNA]</scope>
    <source>
        <strain evidence="5">CGMCC 1.15341</strain>
    </source>
</reference>
<dbReference type="PANTHER" id="PTHR38784:SF1">
    <property type="entry name" value="SUCROSE PHOSPHORYLASE"/>
    <property type="match status" value="1"/>
</dbReference>
<evidence type="ECO:0000313" key="5">
    <source>
        <dbReference type="Proteomes" id="UP000629025"/>
    </source>
</evidence>
<keyword evidence="1" id="KW-0328">Glycosyltransferase</keyword>
<dbReference type="InterPro" id="IPR013780">
    <property type="entry name" value="Glyco_hydro_b"/>
</dbReference>
<evidence type="ECO:0000313" key="4">
    <source>
        <dbReference type="EMBL" id="GGB97049.1"/>
    </source>
</evidence>
<keyword evidence="2" id="KW-0808">Transferase</keyword>
<dbReference type="Gene3D" id="2.60.40.1180">
    <property type="entry name" value="Golgi alpha-mannosidase II"/>
    <property type="match status" value="1"/>
</dbReference>
<proteinExistence type="predicted"/>
<evidence type="ECO:0000256" key="2">
    <source>
        <dbReference type="ARBA" id="ARBA00022679"/>
    </source>
</evidence>
<dbReference type="EMBL" id="BMIJ01000004">
    <property type="protein sequence ID" value="GGB97049.1"/>
    <property type="molecule type" value="Genomic_DNA"/>
</dbReference>
<dbReference type="PANTHER" id="PTHR38784">
    <property type="entry name" value="SUCROSE PHOSPHORYLASE"/>
    <property type="match status" value="1"/>
</dbReference>
<dbReference type="InterPro" id="IPR006047">
    <property type="entry name" value="GH13_cat_dom"/>
</dbReference>
<dbReference type="PIRSF" id="PIRSF003059">
    <property type="entry name" value="Sucrose_phosphorylase"/>
    <property type="match status" value="1"/>
</dbReference>
<dbReference type="Gene3D" id="3.90.400.10">
    <property type="entry name" value="Oligo-1,6-glucosidase, Domain 2"/>
    <property type="match status" value="1"/>
</dbReference>
<evidence type="ECO:0000256" key="1">
    <source>
        <dbReference type="ARBA" id="ARBA00022676"/>
    </source>
</evidence>
<sequence length="580" mass="66219">MSQGDLDLLRKRVVSHLNRIYGGADNGTLADQLIEKMALDASCRTPEPHANLWDQEDILLITYGDSLLCPDEKPLQTLRSFLHQHLHDCVSAVHILPFFPWSSDDGFSVINYVEVNEALGDWQDVEAIAGEFDLMADLVINHCSSRSLWFENFKAGRDPGQNYFRLASPDDDLSMVVRPRTSPLLKEVETLNGTRYVWCTFSHDQIDLDFSNPTVLLEFVGILRQYLDHGVRIFRLDAVAFLWKELGTNCINLPQTHEIIRLLRLLVEHATPGAVIITETNIPKQENLSYFGNANEAHTVYNFPLPPLLVNTLITGECGALRDWLMSMPPTQQGTCYLNFIASHDGIGLRPAEGYLSEHEVNQLVRTLEGFGARVSWRTLATGQARPYEINIALFEAMRGTQSGEDEWQIERFICAHTVMLAMEGMPAFYIHSFLATPNDERRVELSNHNRAINRHQWDRQQLEERLNDPATDQARVLGRLKKLIDLRVRQKAFHPNAVQYTLQLGDHILALWRQSLDRSQHIFAITNVTNCPRQVDLGEVNLPSADKWVDLISGMEFTDRYTTLTLQPYQSMWLCNNEQ</sequence>
<comment type="caution">
    <text evidence="4">The sequence shown here is derived from an EMBL/GenBank/DDBJ whole genome shotgun (WGS) entry which is preliminary data.</text>
</comment>
<name>A0ABQ1KF06_9GAMM</name>
<gene>
    <name evidence="4" type="ORF">GCM10011352_23990</name>
</gene>
<dbReference type="RefSeq" id="WP_188748562.1">
    <property type="nucleotide sequence ID" value="NZ_BMIJ01000004.1"/>
</dbReference>
<dbReference type="InterPro" id="IPR017853">
    <property type="entry name" value="GH"/>
</dbReference>
<dbReference type="InterPro" id="IPR045857">
    <property type="entry name" value="O16G_dom_2"/>
</dbReference>
<dbReference type="InterPro" id="IPR033746">
    <property type="entry name" value="GGa_phosphorylase"/>
</dbReference>
<accession>A0ABQ1KF06</accession>
<dbReference type="Pfam" id="PF00128">
    <property type="entry name" value="Alpha-amylase"/>
    <property type="match status" value="1"/>
</dbReference>